<comment type="caution">
    <text evidence="2">The sequence shown here is derived from an EMBL/GenBank/DDBJ whole genome shotgun (WGS) entry which is preliminary data.</text>
</comment>
<evidence type="ECO:0000313" key="3">
    <source>
        <dbReference type="Proteomes" id="UP000735302"/>
    </source>
</evidence>
<feature type="compositionally biased region" description="Basic and acidic residues" evidence="1">
    <location>
        <begin position="23"/>
        <end position="37"/>
    </location>
</feature>
<proteinExistence type="predicted"/>
<reference evidence="2 3" key="1">
    <citation type="journal article" date="2021" name="Elife">
        <title>Chloroplast acquisition without the gene transfer in kleptoplastic sea slugs, Plakobranchus ocellatus.</title>
        <authorList>
            <person name="Maeda T."/>
            <person name="Takahashi S."/>
            <person name="Yoshida T."/>
            <person name="Shimamura S."/>
            <person name="Takaki Y."/>
            <person name="Nagai Y."/>
            <person name="Toyoda A."/>
            <person name="Suzuki Y."/>
            <person name="Arimoto A."/>
            <person name="Ishii H."/>
            <person name="Satoh N."/>
            <person name="Nishiyama T."/>
            <person name="Hasebe M."/>
            <person name="Maruyama T."/>
            <person name="Minagawa J."/>
            <person name="Obokata J."/>
            <person name="Shigenobu S."/>
        </authorList>
    </citation>
    <scope>NUCLEOTIDE SEQUENCE [LARGE SCALE GENOMIC DNA]</scope>
</reference>
<dbReference type="AlphaFoldDB" id="A0AAV3ZXE3"/>
<keyword evidence="3" id="KW-1185">Reference proteome</keyword>
<organism evidence="2 3">
    <name type="scientific">Plakobranchus ocellatus</name>
    <dbReference type="NCBI Taxonomy" id="259542"/>
    <lineage>
        <taxon>Eukaryota</taxon>
        <taxon>Metazoa</taxon>
        <taxon>Spiralia</taxon>
        <taxon>Lophotrochozoa</taxon>
        <taxon>Mollusca</taxon>
        <taxon>Gastropoda</taxon>
        <taxon>Heterobranchia</taxon>
        <taxon>Euthyneura</taxon>
        <taxon>Panpulmonata</taxon>
        <taxon>Sacoglossa</taxon>
        <taxon>Placobranchoidea</taxon>
        <taxon>Plakobranchidae</taxon>
        <taxon>Plakobranchus</taxon>
    </lineage>
</organism>
<evidence type="ECO:0000256" key="1">
    <source>
        <dbReference type="SAM" id="MobiDB-lite"/>
    </source>
</evidence>
<sequence length="159" mass="17313">MLSKDDIPGKTRVSITLQGVNKPRMEGRRPESSRDGESNGSRICGSSNYEKAPWKVVGERAARTEKANTNCGSDGKRAGTMEWIRGVTLAGGSAASLPLAWRLPDVGHTLACSWPDAGVVLGRHWPVFGLMLARCRPDAILKQARDHAVEDRPYKTDKS</sequence>
<feature type="region of interest" description="Disordered" evidence="1">
    <location>
        <begin position="1"/>
        <end position="47"/>
    </location>
</feature>
<dbReference type="EMBL" id="BLXT01002950">
    <property type="protein sequence ID" value="GFN99220.1"/>
    <property type="molecule type" value="Genomic_DNA"/>
</dbReference>
<gene>
    <name evidence="2" type="ORF">PoB_002572600</name>
</gene>
<protein>
    <submittedName>
        <fullName evidence="2">Uncharacterized protein</fullName>
    </submittedName>
</protein>
<evidence type="ECO:0000313" key="2">
    <source>
        <dbReference type="EMBL" id="GFN99220.1"/>
    </source>
</evidence>
<dbReference type="Proteomes" id="UP000735302">
    <property type="component" value="Unassembled WGS sequence"/>
</dbReference>
<feature type="compositionally biased region" description="Polar residues" evidence="1">
    <location>
        <begin position="38"/>
        <end position="47"/>
    </location>
</feature>
<name>A0AAV3ZXE3_9GAST</name>
<accession>A0AAV3ZXE3</accession>